<feature type="transmembrane region" description="Helical" evidence="1">
    <location>
        <begin position="20"/>
        <end position="37"/>
    </location>
</feature>
<organism evidence="2">
    <name type="scientific">marine sediment metagenome</name>
    <dbReference type="NCBI Taxonomy" id="412755"/>
    <lineage>
        <taxon>unclassified sequences</taxon>
        <taxon>metagenomes</taxon>
        <taxon>ecological metagenomes</taxon>
    </lineage>
</organism>
<keyword evidence="1" id="KW-0812">Transmembrane</keyword>
<dbReference type="EMBL" id="BARU01038052">
    <property type="protein sequence ID" value="GAH80376.1"/>
    <property type="molecule type" value="Genomic_DNA"/>
</dbReference>
<name>X1ID79_9ZZZZ</name>
<dbReference type="AlphaFoldDB" id="X1ID79"/>
<comment type="caution">
    <text evidence="2">The sequence shown here is derived from an EMBL/GenBank/DDBJ whole genome shotgun (WGS) entry which is preliminary data.</text>
</comment>
<sequence>MLLERSTSVWHPPLYPLKLTMPIAAFLILLQGLAKFIRDLNAAIMGGKTIWASSK</sequence>
<protein>
    <submittedName>
        <fullName evidence="2">Uncharacterized protein</fullName>
    </submittedName>
</protein>
<reference evidence="2" key="1">
    <citation type="journal article" date="2014" name="Front. Microbiol.">
        <title>High frequency of phylogenetically diverse reductive dehalogenase-homologous genes in deep subseafloor sedimentary metagenomes.</title>
        <authorList>
            <person name="Kawai M."/>
            <person name="Futagami T."/>
            <person name="Toyoda A."/>
            <person name="Takaki Y."/>
            <person name="Nishi S."/>
            <person name="Hori S."/>
            <person name="Arai W."/>
            <person name="Tsubouchi T."/>
            <person name="Morono Y."/>
            <person name="Uchiyama I."/>
            <person name="Ito T."/>
            <person name="Fujiyama A."/>
            <person name="Inagaki F."/>
            <person name="Takami H."/>
        </authorList>
    </citation>
    <scope>NUCLEOTIDE SEQUENCE</scope>
    <source>
        <strain evidence="2">Expedition CK06-06</strain>
    </source>
</reference>
<keyword evidence="1" id="KW-0472">Membrane</keyword>
<proteinExistence type="predicted"/>
<gene>
    <name evidence="2" type="ORF">S03H2_59195</name>
</gene>
<keyword evidence="1" id="KW-1133">Transmembrane helix</keyword>
<evidence type="ECO:0000256" key="1">
    <source>
        <dbReference type="SAM" id="Phobius"/>
    </source>
</evidence>
<evidence type="ECO:0000313" key="2">
    <source>
        <dbReference type="EMBL" id="GAH80376.1"/>
    </source>
</evidence>
<accession>X1ID79</accession>